<accession>A0A645IP00</accession>
<sequence length="170" mass="18647">MDQIPAHCTAGHPPHAVVAAVPKKELAIGIRHTGILDPQAVHGPGANIGRKYGRFFSIAQRKLRREHRQPSALAADRIAFQRPAGSVQADRNAFPQAFILGNVHLQRIGQKVRQLFRIGQEDRSRIGGAHALPALFCGRQHKMPAVQTRDFHFPFSSLAKAAPTHMSEAP</sequence>
<protein>
    <submittedName>
        <fullName evidence="1">Uncharacterized protein</fullName>
    </submittedName>
</protein>
<dbReference type="EMBL" id="VSSQ01119776">
    <property type="protein sequence ID" value="MPN53051.1"/>
    <property type="molecule type" value="Genomic_DNA"/>
</dbReference>
<organism evidence="1">
    <name type="scientific">bioreactor metagenome</name>
    <dbReference type="NCBI Taxonomy" id="1076179"/>
    <lineage>
        <taxon>unclassified sequences</taxon>
        <taxon>metagenomes</taxon>
        <taxon>ecological metagenomes</taxon>
    </lineage>
</organism>
<evidence type="ECO:0000313" key="1">
    <source>
        <dbReference type="EMBL" id="MPN53051.1"/>
    </source>
</evidence>
<gene>
    <name evidence="1" type="ORF">SDC9_200714</name>
</gene>
<reference evidence="1" key="1">
    <citation type="submission" date="2019-08" db="EMBL/GenBank/DDBJ databases">
        <authorList>
            <person name="Kucharzyk K."/>
            <person name="Murdoch R.W."/>
            <person name="Higgins S."/>
            <person name="Loffler F."/>
        </authorList>
    </citation>
    <scope>NUCLEOTIDE SEQUENCE</scope>
</reference>
<comment type="caution">
    <text evidence="1">The sequence shown here is derived from an EMBL/GenBank/DDBJ whole genome shotgun (WGS) entry which is preliminary data.</text>
</comment>
<proteinExistence type="predicted"/>
<dbReference type="AlphaFoldDB" id="A0A645IP00"/>
<name>A0A645IP00_9ZZZZ</name>